<dbReference type="GO" id="GO:0017168">
    <property type="term" value="F:5-oxoprolinase (ATP-hydrolyzing) activity"/>
    <property type="evidence" value="ECO:0007669"/>
    <property type="project" value="UniProtKB-EC"/>
</dbReference>
<gene>
    <name evidence="5" type="primary">pxpB</name>
    <name evidence="5" type="ORF">EFL26_07785</name>
</gene>
<dbReference type="NCBIfam" id="TIGR00370">
    <property type="entry name" value="5-oxoprolinase subunit PxpB"/>
    <property type="match status" value="1"/>
</dbReference>
<dbReference type="PANTHER" id="PTHR34698:SF2">
    <property type="entry name" value="5-OXOPROLINASE SUBUNIT B"/>
    <property type="match status" value="1"/>
</dbReference>
<dbReference type="AlphaFoldDB" id="A0A3N0GUA5"/>
<name>A0A3N0GUA5_9ACTN</name>
<evidence type="ECO:0000313" key="5">
    <source>
        <dbReference type="EMBL" id="RNM16045.1"/>
    </source>
</evidence>
<dbReference type="Proteomes" id="UP000279994">
    <property type="component" value="Unassembled WGS sequence"/>
</dbReference>
<evidence type="ECO:0000256" key="2">
    <source>
        <dbReference type="ARBA" id="ARBA00022801"/>
    </source>
</evidence>
<dbReference type="SMART" id="SM00796">
    <property type="entry name" value="AHS1"/>
    <property type="match status" value="1"/>
</dbReference>
<dbReference type="Gene3D" id="3.30.1360.40">
    <property type="match status" value="1"/>
</dbReference>
<accession>A0A3N0GUA5</accession>
<dbReference type="Pfam" id="PF02682">
    <property type="entry name" value="CT_C_D"/>
    <property type="match status" value="1"/>
</dbReference>
<dbReference type="InterPro" id="IPR010016">
    <property type="entry name" value="PxpB"/>
</dbReference>
<dbReference type="PANTHER" id="PTHR34698">
    <property type="entry name" value="5-OXOPROLINASE SUBUNIT B"/>
    <property type="match status" value="1"/>
</dbReference>
<evidence type="ECO:0000259" key="4">
    <source>
        <dbReference type="SMART" id="SM00796"/>
    </source>
</evidence>
<dbReference type="Gene3D" id="2.40.100.10">
    <property type="entry name" value="Cyclophilin-like"/>
    <property type="match status" value="1"/>
</dbReference>
<organism evidence="5 6">
    <name type="scientific">Nocardioides pocheonensis</name>
    <dbReference type="NCBI Taxonomy" id="661485"/>
    <lineage>
        <taxon>Bacteria</taxon>
        <taxon>Bacillati</taxon>
        <taxon>Actinomycetota</taxon>
        <taxon>Actinomycetes</taxon>
        <taxon>Propionibacteriales</taxon>
        <taxon>Nocardioidaceae</taxon>
        <taxon>Nocardioides</taxon>
    </lineage>
</organism>
<dbReference type="RefSeq" id="WP_123222298.1">
    <property type="nucleotide sequence ID" value="NZ_RJSF01000019.1"/>
</dbReference>
<feature type="domain" description="Carboxyltransferase" evidence="4">
    <location>
        <begin position="1"/>
        <end position="191"/>
    </location>
</feature>
<comment type="caution">
    <text evidence="5">The sequence shown here is derived from an EMBL/GenBank/DDBJ whole genome shotgun (WGS) entry which is preliminary data.</text>
</comment>
<dbReference type="InterPro" id="IPR003833">
    <property type="entry name" value="CT_C_D"/>
</dbReference>
<dbReference type="EC" id="3.5.2.9" evidence="5"/>
<reference evidence="5 6" key="1">
    <citation type="submission" date="2018-11" db="EMBL/GenBank/DDBJ databases">
        <authorList>
            <person name="Li F."/>
        </authorList>
    </citation>
    <scope>NUCLEOTIDE SEQUENCE [LARGE SCALE GENOMIC DNA]</scope>
    <source>
        <strain evidence="5 6">Gsoil 818</strain>
    </source>
</reference>
<dbReference type="SUPFAM" id="SSF50891">
    <property type="entry name" value="Cyclophilin-like"/>
    <property type="match status" value="1"/>
</dbReference>
<dbReference type="EMBL" id="RJSF01000019">
    <property type="protein sequence ID" value="RNM16045.1"/>
    <property type="molecule type" value="Genomic_DNA"/>
</dbReference>
<evidence type="ECO:0000313" key="6">
    <source>
        <dbReference type="Proteomes" id="UP000279994"/>
    </source>
</evidence>
<dbReference type="GO" id="GO:0005524">
    <property type="term" value="F:ATP binding"/>
    <property type="evidence" value="ECO:0007669"/>
    <property type="project" value="UniProtKB-KW"/>
</dbReference>
<evidence type="ECO:0000256" key="1">
    <source>
        <dbReference type="ARBA" id="ARBA00022741"/>
    </source>
</evidence>
<proteinExistence type="predicted"/>
<keyword evidence="2 5" id="KW-0378">Hydrolase</keyword>
<dbReference type="SUPFAM" id="SSF160467">
    <property type="entry name" value="PH0987 N-terminal domain-like"/>
    <property type="match status" value="1"/>
</dbReference>
<sequence length="204" mass="21705">MQVRRVGERALLVECADLGEVTATYAVLRDRQAELAVTDLVPAARTVLLDGVVDVESVAALLEGLPPQAGDLDPGPRRMVEIPVTYDGPDLAEVARQWSVEEAEVVRIHTTTEFVVAFCGFAPGFAYCTGLPDALAVRRRAEPRSRVPAGSVALAGEFASVYPSASPGGWQLIGSTAIPVWRPEAEPPALLEPGTTVRFRDAGT</sequence>
<keyword evidence="1" id="KW-0547">Nucleotide-binding</keyword>
<dbReference type="OrthoDB" id="9778567at2"/>
<keyword evidence="6" id="KW-1185">Reference proteome</keyword>
<evidence type="ECO:0000256" key="3">
    <source>
        <dbReference type="ARBA" id="ARBA00022840"/>
    </source>
</evidence>
<dbReference type="InterPro" id="IPR029000">
    <property type="entry name" value="Cyclophilin-like_dom_sf"/>
</dbReference>
<protein>
    <submittedName>
        <fullName evidence="5">5-oxoprolinase subunit PxpB</fullName>
        <ecNumber evidence="5">3.5.2.9</ecNumber>
    </submittedName>
</protein>
<keyword evidence="3" id="KW-0067">ATP-binding</keyword>